<evidence type="ECO:0000259" key="2">
    <source>
        <dbReference type="Pfam" id="PF01464"/>
    </source>
</evidence>
<sequence length="321" mass="37031">MKLVKNLLMGAGIIGIAAISINAVQQTPYKESQENQQNEKQGDRDNTAVKDYNVYALPVPEKMDFAGEEVPLHLQDIHERMDRELLVNTYWQSNGLLLLKRANKYFPIIEPILAEEGVPDDFKYLAVIESGLTQAISPARAVGFWQIMEGTGKDYKLEINDNVDERYHIEKSTRVASKYLKKSKEKFGTWTLAAAAFNAGDRGVQRQLNRQKVNDYYDLLLGEETGRYVFRILALKEIMNDPKKYGFNFEDKHLYNHVPTRKVKVDTAVSDFADFAKEFNINYKILKLHNPWLREAHLNNASRKTYYIEIPKEKKVYTSAQ</sequence>
<dbReference type="RefSeq" id="WP_093406249.1">
    <property type="nucleotide sequence ID" value="NZ_FOVL01000003.1"/>
</dbReference>
<comment type="similarity">
    <text evidence="1">Belongs to the transglycosylase Slt family.</text>
</comment>
<name>A0A1I4YLU1_9FLAO</name>
<dbReference type="Proteomes" id="UP000199153">
    <property type="component" value="Unassembled WGS sequence"/>
</dbReference>
<feature type="domain" description="Transglycosylase SLT" evidence="2">
    <location>
        <begin position="113"/>
        <end position="216"/>
    </location>
</feature>
<dbReference type="InterPro" id="IPR023346">
    <property type="entry name" value="Lysozyme-like_dom_sf"/>
</dbReference>
<accession>A0A1I4YLU1</accession>
<dbReference type="PANTHER" id="PTHR37423:SF2">
    <property type="entry name" value="MEMBRANE-BOUND LYTIC MUREIN TRANSGLYCOSYLASE C"/>
    <property type="match status" value="1"/>
</dbReference>
<dbReference type="PANTHER" id="PTHR37423">
    <property type="entry name" value="SOLUBLE LYTIC MUREIN TRANSGLYCOSYLASE-RELATED"/>
    <property type="match status" value="1"/>
</dbReference>
<dbReference type="OrthoDB" id="9815002at2"/>
<evidence type="ECO:0000256" key="1">
    <source>
        <dbReference type="ARBA" id="ARBA00007734"/>
    </source>
</evidence>
<dbReference type="EMBL" id="FOVL01000003">
    <property type="protein sequence ID" value="SFN38976.1"/>
    <property type="molecule type" value="Genomic_DNA"/>
</dbReference>
<reference evidence="3 4" key="1">
    <citation type="submission" date="2016-10" db="EMBL/GenBank/DDBJ databases">
        <authorList>
            <person name="de Groot N.N."/>
        </authorList>
    </citation>
    <scope>NUCLEOTIDE SEQUENCE [LARGE SCALE GENOMIC DNA]</scope>
    <source>
        <strain evidence="3 4">DSM 17794</strain>
    </source>
</reference>
<evidence type="ECO:0000313" key="3">
    <source>
        <dbReference type="EMBL" id="SFN38976.1"/>
    </source>
</evidence>
<organism evidence="3 4">
    <name type="scientific">Salegentibacter flavus</name>
    <dbReference type="NCBI Taxonomy" id="287099"/>
    <lineage>
        <taxon>Bacteria</taxon>
        <taxon>Pseudomonadati</taxon>
        <taxon>Bacteroidota</taxon>
        <taxon>Flavobacteriia</taxon>
        <taxon>Flavobacteriales</taxon>
        <taxon>Flavobacteriaceae</taxon>
        <taxon>Salegentibacter</taxon>
    </lineage>
</organism>
<keyword evidence="4" id="KW-1185">Reference proteome</keyword>
<protein>
    <submittedName>
        <fullName evidence="3">Transglycosylase SLT domain-containing protein</fullName>
    </submittedName>
</protein>
<evidence type="ECO:0000313" key="4">
    <source>
        <dbReference type="Proteomes" id="UP000199153"/>
    </source>
</evidence>
<proteinExistence type="inferred from homology"/>
<dbReference type="Pfam" id="PF01464">
    <property type="entry name" value="SLT"/>
    <property type="match status" value="1"/>
</dbReference>
<dbReference type="SUPFAM" id="SSF53955">
    <property type="entry name" value="Lysozyme-like"/>
    <property type="match status" value="1"/>
</dbReference>
<dbReference type="CDD" id="cd16894">
    <property type="entry name" value="MltD-like"/>
    <property type="match status" value="1"/>
</dbReference>
<dbReference type="Gene3D" id="1.10.530.10">
    <property type="match status" value="1"/>
</dbReference>
<gene>
    <name evidence="3" type="ORF">SAMN05660413_00838</name>
</gene>
<dbReference type="STRING" id="287099.SAMN05660413_00838"/>
<dbReference type="InterPro" id="IPR008258">
    <property type="entry name" value="Transglycosylase_SLT_dom_1"/>
</dbReference>
<dbReference type="AlphaFoldDB" id="A0A1I4YLU1"/>